<keyword evidence="2" id="KW-0732">Signal</keyword>
<sequence length="567" mass="60812">MRVLLALAMTLALITIAGAQSQNLRIDNSGGRDVTVTLFSTRDVRDLTLTPIGAPAWIAECSTCAHRILTAPMHFSGQSELFAGGTLRVTDIASGEQKTAVGLWHVKSIAGTLDIVLTLPSERYVAAVLSAETDAKEPEESLRAMAVVARTYALSGPHYAVPAGHLKADLCDSTECQAARFGAVSSSIEQVVWQTAGETLWFGQRRAEVYFSQSCGGMTEEAYAAWAAVHAAPYLNAHTDPYCVRRNASGWHTEIKPSELAAIATTQHWRLPTEIVAVKVTKRGAGHRALLLEFAGPSGNRSQVSASALRLAIGRALGWSKVRSDWYEIGVRNGALIFDGRGFGHGVGLCQFGATEMAVEHKSAREILAFYFPGTRAGIGPDDGGWITDSVAGVAVRSARQLTPQQREETEASWQQAKTMFVPRASVTPEIVFAPSAELFRQMTSQPGWMLASTSGSRIVINAKATPGLKLQKTLQHEMLHVLVESETSAKIPLWLREGLVEALGGQAGSNMPSDSAIESELSRPTSREASEQAHRAAGARVQAMISRYGLAQVRSWLGSGVPANAN</sequence>
<organism evidence="4 5">
    <name type="scientific">Granulicella aggregans</name>
    <dbReference type="NCBI Taxonomy" id="474949"/>
    <lineage>
        <taxon>Bacteria</taxon>
        <taxon>Pseudomonadati</taxon>
        <taxon>Acidobacteriota</taxon>
        <taxon>Terriglobia</taxon>
        <taxon>Terriglobales</taxon>
        <taxon>Acidobacteriaceae</taxon>
        <taxon>Granulicella</taxon>
    </lineage>
</organism>
<dbReference type="NCBIfam" id="TIGR02669">
    <property type="entry name" value="SpoIID_LytB"/>
    <property type="match status" value="1"/>
</dbReference>
<dbReference type="Pfam" id="PF08486">
    <property type="entry name" value="SpoIID"/>
    <property type="match status" value="1"/>
</dbReference>
<evidence type="ECO:0000313" key="5">
    <source>
        <dbReference type="Proteomes" id="UP000540989"/>
    </source>
</evidence>
<evidence type="ECO:0000256" key="1">
    <source>
        <dbReference type="SAM" id="MobiDB-lite"/>
    </source>
</evidence>
<feature type="region of interest" description="Disordered" evidence="1">
    <location>
        <begin position="506"/>
        <end position="536"/>
    </location>
</feature>
<dbReference type="InterPro" id="IPR013486">
    <property type="entry name" value="SpoIID/LytB"/>
</dbReference>
<feature type="chain" id="PRO_5031489595" evidence="2">
    <location>
        <begin position="20"/>
        <end position="567"/>
    </location>
</feature>
<reference evidence="4 5" key="1">
    <citation type="submission" date="2020-08" db="EMBL/GenBank/DDBJ databases">
        <title>Genomic Encyclopedia of Type Strains, Phase IV (KMG-V): Genome sequencing to study the core and pangenomes of soil and plant-associated prokaryotes.</title>
        <authorList>
            <person name="Whitman W."/>
        </authorList>
    </citation>
    <scope>NUCLEOTIDE SEQUENCE [LARGE SCALE GENOMIC DNA]</scope>
    <source>
        <strain evidence="4 5">M8UP14</strain>
    </source>
</reference>
<gene>
    <name evidence="4" type="ORF">HDF16_000289</name>
</gene>
<protein>
    <submittedName>
        <fullName evidence="4">Stage II sporulation protein D</fullName>
    </submittedName>
</protein>
<evidence type="ECO:0000256" key="2">
    <source>
        <dbReference type="SAM" id="SignalP"/>
    </source>
</evidence>
<keyword evidence="5" id="KW-1185">Reference proteome</keyword>
<proteinExistence type="predicted"/>
<dbReference type="InterPro" id="IPR013693">
    <property type="entry name" value="SpoIID/LytB_N"/>
</dbReference>
<dbReference type="AlphaFoldDB" id="A0A7W7Z9B7"/>
<dbReference type="RefSeq" id="WP_184213391.1">
    <property type="nucleotide sequence ID" value="NZ_JACHIP010000001.1"/>
</dbReference>
<dbReference type="EMBL" id="JACHIP010000001">
    <property type="protein sequence ID" value="MBB5055620.1"/>
    <property type="molecule type" value="Genomic_DNA"/>
</dbReference>
<dbReference type="GO" id="GO:0030435">
    <property type="term" value="P:sporulation resulting in formation of a cellular spore"/>
    <property type="evidence" value="ECO:0007669"/>
    <property type="project" value="InterPro"/>
</dbReference>
<feature type="domain" description="Sporulation stage II protein D amidase enhancer LytB N-terminal" evidence="3">
    <location>
        <begin position="112"/>
        <end position="201"/>
    </location>
</feature>
<feature type="signal peptide" evidence="2">
    <location>
        <begin position="1"/>
        <end position="19"/>
    </location>
</feature>
<dbReference type="Proteomes" id="UP000540989">
    <property type="component" value="Unassembled WGS sequence"/>
</dbReference>
<evidence type="ECO:0000259" key="3">
    <source>
        <dbReference type="Pfam" id="PF08486"/>
    </source>
</evidence>
<accession>A0A7W7Z9B7</accession>
<evidence type="ECO:0000313" key="4">
    <source>
        <dbReference type="EMBL" id="MBB5055620.1"/>
    </source>
</evidence>
<name>A0A7W7Z9B7_9BACT</name>
<comment type="caution">
    <text evidence="4">The sequence shown here is derived from an EMBL/GenBank/DDBJ whole genome shotgun (WGS) entry which is preliminary data.</text>
</comment>
<feature type="compositionally biased region" description="Basic and acidic residues" evidence="1">
    <location>
        <begin position="526"/>
        <end position="535"/>
    </location>
</feature>